<proteinExistence type="predicted"/>
<evidence type="ECO:0000313" key="3">
    <source>
        <dbReference type="Proteomes" id="UP000199202"/>
    </source>
</evidence>
<dbReference type="Proteomes" id="UP000199202">
    <property type="component" value="Unassembled WGS sequence"/>
</dbReference>
<dbReference type="STRING" id="633440.SAMN05421869_11122"/>
<organism evidence="2 3">
    <name type="scientific">Nonomuraea jiangxiensis</name>
    <dbReference type="NCBI Taxonomy" id="633440"/>
    <lineage>
        <taxon>Bacteria</taxon>
        <taxon>Bacillati</taxon>
        <taxon>Actinomycetota</taxon>
        <taxon>Actinomycetes</taxon>
        <taxon>Streptosporangiales</taxon>
        <taxon>Streptosporangiaceae</taxon>
        <taxon>Nonomuraea</taxon>
    </lineage>
</organism>
<gene>
    <name evidence="2" type="ORF">SAMN05421869_11122</name>
</gene>
<dbReference type="AlphaFoldDB" id="A0A1G8UL38"/>
<accession>A0A1G8UL38</accession>
<feature type="region of interest" description="Disordered" evidence="1">
    <location>
        <begin position="1"/>
        <end position="35"/>
    </location>
</feature>
<keyword evidence="3" id="KW-1185">Reference proteome</keyword>
<reference evidence="2 3" key="1">
    <citation type="submission" date="2016-10" db="EMBL/GenBank/DDBJ databases">
        <authorList>
            <person name="de Groot N.N."/>
        </authorList>
    </citation>
    <scope>NUCLEOTIDE SEQUENCE [LARGE SCALE GENOMIC DNA]</scope>
    <source>
        <strain evidence="2 3">CGMCC 4.6533</strain>
    </source>
</reference>
<dbReference type="EMBL" id="FNDJ01000011">
    <property type="protein sequence ID" value="SDJ54439.1"/>
    <property type="molecule type" value="Genomic_DNA"/>
</dbReference>
<sequence length="50" mass="5368">MRNLSSKRPPAGNRPGGWGGHVHARTGDHGLDAPDQEWNALFGVNVPTHV</sequence>
<evidence type="ECO:0000256" key="1">
    <source>
        <dbReference type="SAM" id="MobiDB-lite"/>
    </source>
</evidence>
<protein>
    <submittedName>
        <fullName evidence="2">Uncharacterized protein</fullName>
    </submittedName>
</protein>
<name>A0A1G8UL38_9ACTN</name>
<evidence type="ECO:0000313" key="2">
    <source>
        <dbReference type="EMBL" id="SDJ54439.1"/>
    </source>
</evidence>